<dbReference type="RefSeq" id="WP_219534891.1">
    <property type="nucleotide sequence ID" value="NZ_JAHKRM010000024.1"/>
</dbReference>
<name>A0ABW4GN24_9ACTN</name>
<reference evidence="2" key="1">
    <citation type="journal article" date="2019" name="Int. J. Syst. Evol. Microbiol.">
        <title>The Global Catalogue of Microorganisms (GCM) 10K type strain sequencing project: providing services to taxonomists for standard genome sequencing and annotation.</title>
        <authorList>
            <consortium name="The Broad Institute Genomics Platform"/>
            <consortium name="The Broad Institute Genome Sequencing Center for Infectious Disease"/>
            <person name="Wu L."/>
            <person name="Ma J."/>
        </authorList>
    </citation>
    <scope>NUCLEOTIDE SEQUENCE [LARGE SCALE GENOMIC DNA]</scope>
    <source>
        <strain evidence="2">CGMCC 1.15399</strain>
    </source>
</reference>
<gene>
    <name evidence="1" type="ORF">ACFSJ0_42520</name>
</gene>
<dbReference type="EMBL" id="JBHUCM010000042">
    <property type="protein sequence ID" value="MFD1543779.1"/>
    <property type="molecule type" value="Genomic_DNA"/>
</dbReference>
<dbReference type="Proteomes" id="UP001597097">
    <property type="component" value="Unassembled WGS sequence"/>
</dbReference>
<sequence>MTVTWDVVFAQLIRRERQGYWGNWSLNPAITPGAVGVLDPGTGAFTPVGMAIPGLTTTSRPISQRWSVMSEHVSRKEIDLGADGTVIDPDTGTKVNAEITVSWSLEQSGSMFSEFAVTSEEFLDLSLLRSQLEWLEATAETHNMSTGHRISQGFGVVTSVIWAKSGLNIAAQSENTTFSLSGSVGAVHDLLGQGKGQGSFATASADKSVSQHLWPETPESLAPCPAPIAYTFASFDGRTVMERWTGVLGSFELLLNSVPGCTYVVNASLTYDTVTRTALIPAGLSATFGAIPLDATNLVLDLAFKGVFSDEHHRFEWNTPLGQWAGGVRQIDLSGVWPGSTSALDVQSGNPH</sequence>
<evidence type="ECO:0000313" key="1">
    <source>
        <dbReference type="EMBL" id="MFD1543779.1"/>
    </source>
</evidence>
<proteinExistence type="predicted"/>
<evidence type="ECO:0000313" key="2">
    <source>
        <dbReference type="Proteomes" id="UP001597097"/>
    </source>
</evidence>
<keyword evidence="2" id="KW-1185">Reference proteome</keyword>
<organism evidence="1 2">
    <name type="scientific">Nonomuraea guangzhouensis</name>
    <dbReference type="NCBI Taxonomy" id="1291555"/>
    <lineage>
        <taxon>Bacteria</taxon>
        <taxon>Bacillati</taxon>
        <taxon>Actinomycetota</taxon>
        <taxon>Actinomycetes</taxon>
        <taxon>Streptosporangiales</taxon>
        <taxon>Streptosporangiaceae</taxon>
        <taxon>Nonomuraea</taxon>
    </lineage>
</organism>
<accession>A0ABW4GN24</accession>
<comment type="caution">
    <text evidence="1">The sequence shown here is derived from an EMBL/GenBank/DDBJ whole genome shotgun (WGS) entry which is preliminary data.</text>
</comment>
<protein>
    <submittedName>
        <fullName evidence="1">Uncharacterized protein</fullName>
    </submittedName>
</protein>